<dbReference type="AlphaFoldDB" id="A0A4S2DQ04"/>
<reference evidence="2 3" key="1">
    <citation type="submission" date="2019-04" db="EMBL/GenBank/DDBJ databases">
        <title>Microbes associate with the intestines of laboratory mice.</title>
        <authorList>
            <person name="Navarre W."/>
            <person name="Wong E."/>
            <person name="Huang K."/>
            <person name="Tropini C."/>
            <person name="Ng K."/>
            <person name="Yu B."/>
        </authorList>
    </citation>
    <scope>NUCLEOTIDE SEQUENCE [LARGE SCALE GENOMIC DNA]</scope>
    <source>
        <strain evidence="2 3">NM50_B9-20</strain>
    </source>
</reference>
<keyword evidence="1" id="KW-0812">Transmembrane</keyword>
<evidence type="ECO:0000313" key="2">
    <source>
        <dbReference type="EMBL" id="TGY44508.1"/>
    </source>
</evidence>
<name>A0A4S2DQ04_9CLOT</name>
<dbReference type="RefSeq" id="WP_136005731.1">
    <property type="nucleotide sequence ID" value="NZ_SRYR01000001.1"/>
</dbReference>
<dbReference type="OrthoDB" id="2082701at2"/>
<protein>
    <submittedName>
        <fullName evidence="2">DUF3784 domain-containing protein</fullName>
    </submittedName>
</protein>
<organism evidence="2 3">
    <name type="scientific">Clostridium sartagoforme</name>
    <dbReference type="NCBI Taxonomy" id="84031"/>
    <lineage>
        <taxon>Bacteria</taxon>
        <taxon>Bacillati</taxon>
        <taxon>Bacillota</taxon>
        <taxon>Clostridia</taxon>
        <taxon>Eubacteriales</taxon>
        <taxon>Clostridiaceae</taxon>
        <taxon>Clostridium</taxon>
    </lineage>
</organism>
<evidence type="ECO:0000313" key="3">
    <source>
        <dbReference type="Proteomes" id="UP000306888"/>
    </source>
</evidence>
<gene>
    <name evidence="2" type="ORF">E5347_06750</name>
</gene>
<feature type="transmembrane region" description="Helical" evidence="1">
    <location>
        <begin position="109"/>
        <end position="129"/>
    </location>
</feature>
<keyword evidence="1" id="KW-1133">Transmembrane helix</keyword>
<accession>A0A4S2DQ04</accession>
<feature type="transmembrane region" description="Helical" evidence="1">
    <location>
        <begin position="80"/>
        <end position="97"/>
    </location>
</feature>
<feature type="transmembrane region" description="Helical" evidence="1">
    <location>
        <begin position="6"/>
        <end position="24"/>
    </location>
</feature>
<comment type="caution">
    <text evidence="2">The sequence shown here is derived from an EMBL/GenBank/DDBJ whole genome shotgun (WGS) entry which is preliminary data.</text>
</comment>
<sequence>MIPIIILSIVSLVFILIGVAISKYKCYWLISGYNTASKVEKENIEVEKLAKHMARMCYIISAFLFFGGIITGYFNFSIMPLTVILIVVIFGYIFYLQKFDHNKKSKAELVVLAVVAFITFSVIIITFSLGSEPNEINITDSSILIDGSYGTSIKKIDITEIESIENLPKISSRTNGYSDGINKKGDFKLENGEKVKLYIQSKEGPFIKITSKDKVVFINYKDKDKTLEVLNNLK</sequence>
<keyword evidence="3" id="KW-1185">Reference proteome</keyword>
<feature type="transmembrane region" description="Helical" evidence="1">
    <location>
        <begin position="56"/>
        <end position="74"/>
    </location>
</feature>
<proteinExistence type="predicted"/>
<keyword evidence="1" id="KW-0472">Membrane</keyword>
<dbReference type="Proteomes" id="UP000306888">
    <property type="component" value="Unassembled WGS sequence"/>
</dbReference>
<dbReference type="EMBL" id="SRYR01000001">
    <property type="protein sequence ID" value="TGY44508.1"/>
    <property type="molecule type" value="Genomic_DNA"/>
</dbReference>
<dbReference type="Pfam" id="PF12650">
    <property type="entry name" value="DUF3784"/>
    <property type="match status" value="1"/>
</dbReference>
<evidence type="ECO:0000256" key="1">
    <source>
        <dbReference type="SAM" id="Phobius"/>
    </source>
</evidence>
<dbReference type="InterPro" id="IPR017259">
    <property type="entry name" value="UCP037672"/>
</dbReference>